<sequence length="306" mass="32967">MQSSLVPLFLLLAANTLPGAGLAAEYHLKSCGEGGGSLIDHVLCDPDHLVQPVNRRVVIEVLTRCGEKTGHMPLVFLAATLPHDGDAKPTTTPITTTTTGTKQSSGGGGEGDGEGSRGIAHLKELVVAANNLTTTPTPVILLVGVREQMAMWWSDSLNGVLTNATIQEAQQNASHFKDHQLFIDATVQVAWYLCQSSQGSVSSWPVRYITLTVTWIAFTVCFAALLLAIAVILIKVRIQAQKTREERNREEAGQRTSRLTFPRASDIHNWSHASFKSTGHVLLGTTDIVAVPPHDCTSTDNLLENC</sequence>
<reference evidence="4 5" key="1">
    <citation type="submission" date="2023-03" db="EMBL/GenBank/DDBJ databases">
        <title>High-quality genome of Scylla paramamosain provides insights in environmental adaptation.</title>
        <authorList>
            <person name="Zhang L."/>
        </authorList>
    </citation>
    <scope>NUCLEOTIDE SEQUENCE [LARGE SCALE GENOMIC DNA]</scope>
    <source>
        <strain evidence="4">LZ_2023a</strain>
        <tissue evidence="4">Muscle</tissue>
    </source>
</reference>
<feature type="region of interest" description="Disordered" evidence="1">
    <location>
        <begin position="86"/>
        <end position="115"/>
    </location>
</feature>
<evidence type="ECO:0000256" key="2">
    <source>
        <dbReference type="SAM" id="Phobius"/>
    </source>
</evidence>
<feature type="compositionally biased region" description="Low complexity" evidence="1">
    <location>
        <begin position="88"/>
        <end position="104"/>
    </location>
</feature>
<keyword evidence="2" id="KW-1133">Transmembrane helix</keyword>
<dbReference type="AlphaFoldDB" id="A0AAW0STR0"/>
<protein>
    <submittedName>
        <fullName evidence="4">Uncharacterized protein</fullName>
    </submittedName>
</protein>
<gene>
    <name evidence="4" type="ORF">O3P69_013941</name>
</gene>
<feature type="transmembrane region" description="Helical" evidence="2">
    <location>
        <begin position="208"/>
        <end position="234"/>
    </location>
</feature>
<keyword evidence="2" id="KW-0472">Membrane</keyword>
<keyword evidence="3" id="KW-0732">Signal</keyword>
<keyword evidence="5" id="KW-1185">Reference proteome</keyword>
<evidence type="ECO:0000313" key="5">
    <source>
        <dbReference type="Proteomes" id="UP001487740"/>
    </source>
</evidence>
<comment type="caution">
    <text evidence="4">The sequence shown here is derived from an EMBL/GenBank/DDBJ whole genome shotgun (WGS) entry which is preliminary data.</text>
</comment>
<evidence type="ECO:0000256" key="3">
    <source>
        <dbReference type="SAM" id="SignalP"/>
    </source>
</evidence>
<evidence type="ECO:0000313" key="4">
    <source>
        <dbReference type="EMBL" id="KAK8377632.1"/>
    </source>
</evidence>
<name>A0AAW0STR0_SCYPA</name>
<accession>A0AAW0STR0</accession>
<evidence type="ECO:0000256" key="1">
    <source>
        <dbReference type="SAM" id="MobiDB-lite"/>
    </source>
</evidence>
<keyword evidence="2" id="KW-0812">Transmembrane</keyword>
<organism evidence="4 5">
    <name type="scientific">Scylla paramamosain</name>
    <name type="common">Mud crab</name>
    <dbReference type="NCBI Taxonomy" id="85552"/>
    <lineage>
        <taxon>Eukaryota</taxon>
        <taxon>Metazoa</taxon>
        <taxon>Ecdysozoa</taxon>
        <taxon>Arthropoda</taxon>
        <taxon>Crustacea</taxon>
        <taxon>Multicrustacea</taxon>
        <taxon>Malacostraca</taxon>
        <taxon>Eumalacostraca</taxon>
        <taxon>Eucarida</taxon>
        <taxon>Decapoda</taxon>
        <taxon>Pleocyemata</taxon>
        <taxon>Brachyura</taxon>
        <taxon>Eubrachyura</taxon>
        <taxon>Portunoidea</taxon>
        <taxon>Portunidae</taxon>
        <taxon>Portuninae</taxon>
        <taxon>Scylla</taxon>
    </lineage>
</organism>
<dbReference type="EMBL" id="JARAKH010000047">
    <property type="protein sequence ID" value="KAK8377632.1"/>
    <property type="molecule type" value="Genomic_DNA"/>
</dbReference>
<feature type="chain" id="PRO_5043418495" evidence="3">
    <location>
        <begin position="24"/>
        <end position="306"/>
    </location>
</feature>
<feature type="signal peptide" evidence="3">
    <location>
        <begin position="1"/>
        <end position="23"/>
    </location>
</feature>
<proteinExistence type="predicted"/>
<dbReference type="Proteomes" id="UP001487740">
    <property type="component" value="Unassembled WGS sequence"/>
</dbReference>